<organism evidence="1">
    <name type="scientific">marine sediment metagenome</name>
    <dbReference type="NCBI Taxonomy" id="412755"/>
    <lineage>
        <taxon>unclassified sequences</taxon>
        <taxon>metagenomes</taxon>
        <taxon>ecological metagenomes</taxon>
    </lineage>
</organism>
<comment type="caution">
    <text evidence="1">The sequence shown here is derived from an EMBL/GenBank/DDBJ whole genome shotgun (WGS) entry which is preliminary data.</text>
</comment>
<dbReference type="AlphaFoldDB" id="X1FWW0"/>
<reference evidence="1" key="1">
    <citation type="journal article" date="2014" name="Front. Microbiol.">
        <title>High frequency of phylogenetically diverse reductive dehalogenase-homologous genes in deep subseafloor sedimentary metagenomes.</title>
        <authorList>
            <person name="Kawai M."/>
            <person name="Futagami T."/>
            <person name="Toyoda A."/>
            <person name="Takaki Y."/>
            <person name="Nishi S."/>
            <person name="Hori S."/>
            <person name="Arai W."/>
            <person name="Tsubouchi T."/>
            <person name="Morono Y."/>
            <person name="Uchiyama I."/>
            <person name="Ito T."/>
            <person name="Fujiyama A."/>
            <person name="Inagaki F."/>
            <person name="Takami H."/>
        </authorList>
    </citation>
    <scope>NUCLEOTIDE SEQUENCE</scope>
    <source>
        <strain evidence="1">Expedition CK06-06</strain>
    </source>
</reference>
<name>X1FWW0_9ZZZZ</name>
<proteinExistence type="predicted"/>
<evidence type="ECO:0000313" key="1">
    <source>
        <dbReference type="EMBL" id="GAH25273.1"/>
    </source>
</evidence>
<gene>
    <name evidence="1" type="ORF">S03H2_00119</name>
</gene>
<sequence length="50" mass="5975">MIKMTRIDENQRVVEIGWDKLTLEEAVYLMENHDGECWVDGDMRTIVMME</sequence>
<protein>
    <submittedName>
        <fullName evidence="1">Uncharacterized protein</fullName>
    </submittedName>
</protein>
<accession>X1FWW0</accession>
<dbReference type="EMBL" id="BARU01000009">
    <property type="protein sequence ID" value="GAH25273.1"/>
    <property type="molecule type" value="Genomic_DNA"/>
</dbReference>